<dbReference type="PANTHER" id="PTHR24189:SF50">
    <property type="entry name" value="ANKYRIN REPEAT AND SOCS BOX PROTEIN 2"/>
    <property type="match status" value="1"/>
</dbReference>
<dbReference type="OrthoDB" id="194358at2759"/>
<dbReference type="InterPro" id="IPR036770">
    <property type="entry name" value="Ankyrin_rpt-contain_sf"/>
</dbReference>
<dbReference type="Gene3D" id="1.25.40.20">
    <property type="entry name" value="Ankyrin repeat-containing domain"/>
    <property type="match status" value="1"/>
</dbReference>
<evidence type="ECO:0000256" key="2">
    <source>
        <dbReference type="ARBA" id="ARBA00023043"/>
    </source>
</evidence>
<evidence type="ECO:0000313" key="4">
    <source>
        <dbReference type="EMBL" id="RYP04959.1"/>
    </source>
</evidence>
<accession>A0A4V1XB44</accession>
<proteinExistence type="predicted"/>
<dbReference type="EMBL" id="QJNU01000187">
    <property type="protein sequence ID" value="RYP04959.1"/>
    <property type="molecule type" value="Genomic_DNA"/>
</dbReference>
<name>A0A4V1XB44_9PEZI</name>
<dbReference type="SUPFAM" id="SSF48403">
    <property type="entry name" value="Ankyrin repeat"/>
    <property type="match status" value="1"/>
</dbReference>
<evidence type="ECO:0000256" key="1">
    <source>
        <dbReference type="ARBA" id="ARBA00022737"/>
    </source>
</evidence>
<feature type="repeat" description="ANK" evidence="3">
    <location>
        <begin position="331"/>
        <end position="363"/>
    </location>
</feature>
<gene>
    <name evidence="4" type="ORF">DL764_004120</name>
</gene>
<evidence type="ECO:0000256" key="3">
    <source>
        <dbReference type="PROSITE-ProRule" id="PRU00023"/>
    </source>
</evidence>
<dbReference type="InterPro" id="IPR050745">
    <property type="entry name" value="Multifunctional_regulatory"/>
</dbReference>
<keyword evidence="2 3" id="KW-0040">ANK repeat</keyword>
<keyword evidence="5" id="KW-1185">Reference proteome</keyword>
<dbReference type="PANTHER" id="PTHR24189">
    <property type="entry name" value="MYOTROPHIN"/>
    <property type="match status" value="1"/>
</dbReference>
<dbReference type="Pfam" id="PF00023">
    <property type="entry name" value="Ank"/>
    <property type="match status" value="1"/>
</dbReference>
<dbReference type="PROSITE" id="PS50088">
    <property type="entry name" value="ANK_REPEAT"/>
    <property type="match status" value="1"/>
</dbReference>
<evidence type="ECO:0000313" key="5">
    <source>
        <dbReference type="Proteomes" id="UP000293360"/>
    </source>
</evidence>
<dbReference type="SMART" id="SM00248">
    <property type="entry name" value="ANK"/>
    <property type="match status" value="3"/>
</dbReference>
<dbReference type="PROSITE" id="PS50297">
    <property type="entry name" value="ANK_REP_REGION"/>
    <property type="match status" value="1"/>
</dbReference>
<dbReference type="InterPro" id="IPR002110">
    <property type="entry name" value="Ankyrin_rpt"/>
</dbReference>
<protein>
    <submittedName>
        <fullName evidence="4">Uncharacterized protein</fullName>
    </submittedName>
</protein>
<reference evidence="4 5" key="1">
    <citation type="submission" date="2018-06" db="EMBL/GenBank/DDBJ databases">
        <title>Complete Genomes of Monosporascus.</title>
        <authorList>
            <person name="Robinson A.J."/>
            <person name="Natvig D.O."/>
        </authorList>
    </citation>
    <scope>NUCLEOTIDE SEQUENCE [LARGE SCALE GENOMIC DNA]</scope>
    <source>
        <strain evidence="4 5">CBS 110550</strain>
    </source>
</reference>
<dbReference type="Proteomes" id="UP000293360">
    <property type="component" value="Unassembled WGS sequence"/>
</dbReference>
<sequence>MESLEERLCLVRERIAHMEASYDMIRKIYKKMKPEGYQRVRDIEEQNGRFPPLPPRLPWPEYALGADSVDQDEDSLKFYLACERGIMSDVVSFIGKDGHSPKQAVRQYGLELASFGRKSEVARYLLENGTLLHNNCFIKSVNIKKTPSGKTDKYVCLFDEGDGGDDEGSLISLLQAFIDVGSWHPNQPWETCWKSPCVAICTLRAITDITLLKFLLAHGADPNVGSFGKTSCVQGANFALNRQSAAVLNGVVPKFDPSLIDLLLKHGARRDCEGLHFLHSIVRRQNHGNFAELRRPFAQFVLDQGLADVNEVKEMPWRHEGTWHYISGSYETETPLTRACAASDWEFVEWLLEHGADPDALDGKAYKEQWWCNPYDGPNDPSRLAKLIKKVQEKRQG</sequence>
<dbReference type="AlphaFoldDB" id="A0A4V1XB44"/>
<dbReference type="STRING" id="155417.A0A4V1XB44"/>
<organism evidence="4 5">
    <name type="scientific">Monosporascus ibericus</name>
    <dbReference type="NCBI Taxonomy" id="155417"/>
    <lineage>
        <taxon>Eukaryota</taxon>
        <taxon>Fungi</taxon>
        <taxon>Dikarya</taxon>
        <taxon>Ascomycota</taxon>
        <taxon>Pezizomycotina</taxon>
        <taxon>Sordariomycetes</taxon>
        <taxon>Xylariomycetidae</taxon>
        <taxon>Xylariales</taxon>
        <taxon>Xylariales incertae sedis</taxon>
        <taxon>Monosporascus</taxon>
    </lineage>
</organism>
<comment type="caution">
    <text evidence="4">The sequence shown here is derived from an EMBL/GenBank/DDBJ whole genome shotgun (WGS) entry which is preliminary data.</text>
</comment>
<keyword evidence="1" id="KW-0677">Repeat</keyword>